<comment type="caution">
    <text evidence="3">The sequence shown here is derived from an EMBL/GenBank/DDBJ whole genome shotgun (WGS) entry which is preliminary data.</text>
</comment>
<evidence type="ECO:0000313" key="3">
    <source>
        <dbReference type="EMBL" id="MDK2125791.1"/>
    </source>
</evidence>
<dbReference type="InterPro" id="IPR006675">
    <property type="entry name" value="HDIG_dom"/>
</dbReference>
<feature type="domain" description="HD-GYP" evidence="2">
    <location>
        <begin position="147"/>
        <end position="342"/>
    </location>
</feature>
<dbReference type="Pfam" id="PF13487">
    <property type="entry name" value="HD_5"/>
    <property type="match status" value="1"/>
</dbReference>
<evidence type="ECO:0000313" key="4">
    <source>
        <dbReference type="Proteomes" id="UP001172778"/>
    </source>
</evidence>
<dbReference type="SUPFAM" id="SSF109604">
    <property type="entry name" value="HD-domain/PDEase-like"/>
    <property type="match status" value="1"/>
</dbReference>
<protein>
    <submittedName>
        <fullName evidence="3">HD-GYP domain-containing protein</fullName>
    </submittedName>
</protein>
<dbReference type="InterPro" id="IPR037522">
    <property type="entry name" value="HD_GYP_dom"/>
</dbReference>
<dbReference type="InterPro" id="IPR021812">
    <property type="entry name" value="DUF3391"/>
</dbReference>
<dbReference type="InterPro" id="IPR006674">
    <property type="entry name" value="HD_domain"/>
</dbReference>
<evidence type="ECO:0000259" key="1">
    <source>
        <dbReference type="PROSITE" id="PS51831"/>
    </source>
</evidence>
<reference evidence="3" key="1">
    <citation type="submission" date="2023-03" db="EMBL/GenBank/DDBJ databases">
        <title>Chitinimonas shenzhenensis gen. nov., sp. nov., a novel member of family Burkholderiaceae isolated from activated sludge collected in Shen Zhen, China.</title>
        <authorList>
            <person name="Wang X."/>
        </authorList>
    </citation>
    <scope>NUCLEOTIDE SEQUENCE</scope>
    <source>
        <strain evidence="3">DQS-5</strain>
    </source>
</reference>
<accession>A0ABT7E0G5</accession>
<dbReference type="EMBL" id="JARRAF010000024">
    <property type="protein sequence ID" value="MDK2125791.1"/>
    <property type="molecule type" value="Genomic_DNA"/>
</dbReference>
<name>A0ABT7E0G5_9NEIS</name>
<dbReference type="PANTHER" id="PTHR43155:SF2">
    <property type="entry name" value="CYCLIC DI-GMP PHOSPHODIESTERASE PA4108"/>
    <property type="match status" value="1"/>
</dbReference>
<organism evidence="3 4">
    <name type="scientific">Parachitinimonas caeni</name>
    <dbReference type="NCBI Taxonomy" id="3031301"/>
    <lineage>
        <taxon>Bacteria</taxon>
        <taxon>Pseudomonadati</taxon>
        <taxon>Pseudomonadota</taxon>
        <taxon>Betaproteobacteria</taxon>
        <taxon>Neisseriales</taxon>
        <taxon>Chitinibacteraceae</taxon>
        <taxon>Parachitinimonas</taxon>
    </lineage>
</organism>
<dbReference type="Proteomes" id="UP001172778">
    <property type="component" value="Unassembled WGS sequence"/>
</dbReference>
<dbReference type="PANTHER" id="PTHR43155">
    <property type="entry name" value="CYCLIC DI-GMP PHOSPHODIESTERASE PA4108-RELATED"/>
    <property type="match status" value="1"/>
</dbReference>
<dbReference type="SMART" id="SM00471">
    <property type="entry name" value="HDc"/>
    <property type="match status" value="1"/>
</dbReference>
<gene>
    <name evidence="3" type="ORF">PZA18_17190</name>
</gene>
<sequence length="422" mass="46896">MTQEPGQHYVLPDQLCIGLYVFIDLSWLEHPFALSSFKIKTDEQLNILRSLGQSRYRYDPAKSDVLPPAANPDPPPVIKAAPGEHDAAIAAKKARLERLQKARHAIVDCEKHLLSTSRIVKSLTRNLFAKPQESVKDANQLMDLMLDSMLTDKDVAIHLMSDKVAGEEVYQHSLNVAVLAMIVAKELDLPREQVRLLGLGALFHDIGKVEVPERILYKTTPLTNAEREFLQQHVAYGLKLGKTIGLPAEVMTVIFQHHEYVNGTGYPKGAKGEALSMLSKIVCVANDYDNLCNRPNPADSLTPHEGLAQMFAQNRARYEPSALNVFIRCLGVYPPGTVVVLTNEVLGIVVSVNSSKPLRPCVLIYDPNVPKNEAVIVDLEEETDFTIARSIRPGQLPKPVFDYLNPRKRMTYFFGGTLGGDK</sequence>
<dbReference type="Gene3D" id="1.10.3210.10">
    <property type="entry name" value="Hypothetical protein af1432"/>
    <property type="match status" value="1"/>
</dbReference>
<feature type="domain" description="HD" evidence="1">
    <location>
        <begin position="169"/>
        <end position="291"/>
    </location>
</feature>
<dbReference type="PROSITE" id="PS51831">
    <property type="entry name" value="HD"/>
    <property type="match status" value="1"/>
</dbReference>
<dbReference type="CDD" id="cd00077">
    <property type="entry name" value="HDc"/>
    <property type="match status" value="1"/>
</dbReference>
<dbReference type="Pfam" id="PF11871">
    <property type="entry name" value="DUF3391"/>
    <property type="match status" value="1"/>
</dbReference>
<dbReference type="NCBIfam" id="TIGR00277">
    <property type="entry name" value="HDIG"/>
    <property type="match status" value="1"/>
</dbReference>
<dbReference type="PROSITE" id="PS51832">
    <property type="entry name" value="HD_GYP"/>
    <property type="match status" value="1"/>
</dbReference>
<dbReference type="RefSeq" id="WP_284102104.1">
    <property type="nucleotide sequence ID" value="NZ_JARRAF010000024.1"/>
</dbReference>
<dbReference type="InterPro" id="IPR003607">
    <property type="entry name" value="HD/PDEase_dom"/>
</dbReference>
<keyword evidence="4" id="KW-1185">Reference proteome</keyword>
<proteinExistence type="predicted"/>
<evidence type="ECO:0000259" key="2">
    <source>
        <dbReference type="PROSITE" id="PS51832"/>
    </source>
</evidence>